<dbReference type="GO" id="GO:0016791">
    <property type="term" value="F:phosphatase activity"/>
    <property type="evidence" value="ECO:0007669"/>
    <property type="project" value="InterPro"/>
</dbReference>
<accession>A0AAV2RE59</accession>
<organism evidence="2 3">
    <name type="scientific">Meganyctiphanes norvegica</name>
    <name type="common">Northern krill</name>
    <name type="synonym">Thysanopoda norvegica</name>
    <dbReference type="NCBI Taxonomy" id="48144"/>
    <lineage>
        <taxon>Eukaryota</taxon>
        <taxon>Metazoa</taxon>
        <taxon>Ecdysozoa</taxon>
        <taxon>Arthropoda</taxon>
        <taxon>Crustacea</taxon>
        <taxon>Multicrustacea</taxon>
        <taxon>Malacostraca</taxon>
        <taxon>Eumalacostraca</taxon>
        <taxon>Eucarida</taxon>
        <taxon>Euphausiacea</taxon>
        <taxon>Euphausiidae</taxon>
        <taxon>Meganyctiphanes</taxon>
    </lineage>
</organism>
<dbReference type="PANTHER" id="PTHR47039">
    <property type="entry name" value="INOSITOL POLYPHOSPHATE 5-PHOSPHATASE E"/>
    <property type="match status" value="1"/>
</dbReference>
<feature type="domain" description="Inositol polyphosphate-related phosphatase" evidence="1">
    <location>
        <begin position="56"/>
        <end position="326"/>
    </location>
</feature>
<comment type="caution">
    <text evidence="2">The sequence shown here is derived from an EMBL/GenBank/DDBJ whole genome shotgun (WGS) entry which is preliminary data.</text>
</comment>
<evidence type="ECO:0000259" key="1">
    <source>
        <dbReference type="SMART" id="SM00128"/>
    </source>
</evidence>
<protein>
    <recommendedName>
        <fullName evidence="1">Inositol polyphosphate-related phosphatase domain-containing protein</fullName>
    </recommendedName>
</protein>
<dbReference type="InterPro" id="IPR053321">
    <property type="entry name" value="IPP-5-Phosphatase_Type_IV"/>
</dbReference>
<evidence type="ECO:0000313" key="3">
    <source>
        <dbReference type="Proteomes" id="UP001497623"/>
    </source>
</evidence>
<keyword evidence="3" id="KW-1185">Reference proteome</keyword>
<evidence type="ECO:0000313" key="2">
    <source>
        <dbReference type="EMBL" id="CAL4123398.1"/>
    </source>
</evidence>
<dbReference type="Proteomes" id="UP001497623">
    <property type="component" value="Unassembled WGS sequence"/>
</dbReference>
<reference evidence="2 3" key="1">
    <citation type="submission" date="2024-05" db="EMBL/GenBank/DDBJ databases">
        <authorList>
            <person name="Wallberg A."/>
        </authorList>
    </citation>
    <scope>NUCLEOTIDE SEQUENCE [LARGE SCALE GENOMIC DNA]</scope>
</reference>
<dbReference type="AlphaFoldDB" id="A0AAV2RE59"/>
<dbReference type="InterPro" id="IPR000300">
    <property type="entry name" value="IPPc"/>
</dbReference>
<feature type="non-terminal residue" evidence="2">
    <location>
        <position position="375"/>
    </location>
</feature>
<sequence>MTKKSELPLWPNQTQKDRWRSARCSGLTRFRRPLGRVGLSLLSTSQISFDKELTDRGLIQLISPWEEALPAMEPPLGLEEFLLPDALEQVPDMYVIGTQESGGDRSEWEIRLQGTIGPSHVLFSSTVLGVLHLTIYLRRDLLWFCSVPEDASYSLRPGTYWKTKGCVAIGFQFFGTRMLFISSHLTAHEEKQSQRIQNFKSITHSLDLPRVLPTRQKHKKRYKMGPLKGNLFALYIFRNKLFVSLIIVRDDSFFSLALYQHFCKLRYEAENFREHSHMVGRFTTFPAFKMSPSKIYYDAACKSPLPTPDNDCSVYRLIHGGANFFKFYLCTLMLSRMCGIQAAWKLQTGFHKMCNHDLSFCSLMFKSDTNIEALQ</sequence>
<dbReference type="SUPFAM" id="SSF56219">
    <property type="entry name" value="DNase I-like"/>
    <property type="match status" value="1"/>
</dbReference>
<dbReference type="Gene3D" id="3.60.10.10">
    <property type="entry name" value="Endonuclease/exonuclease/phosphatase"/>
    <property type="match status" value="1"/>
</dbReference>
<dbReference type="Pfam" id="PF22669">
    <property type="entry name" value="Exo_endo_phos2"/>
    <property type="match status" value="1"/>
</dbReference>
<dbReference type="EMBL" id="CAXKWB010021722">
    <property type="protein sequence ID" value="CAL4123398.1"/>
    <property type="molecule type" value="Genomic_DNA"/>
</dbReference>
<name>A0AAV2RE59_MEGNR</name>
<dbReference type="SMART" id="SM00128">
    <property type="entry name" value="IPPc"/>
    <property type="match status" value="1"/>
</dbReference>
<dbReference type="InterPro" id="IPR036691">
    <property type="entry name" value="Endo/exonu/phosph_ase_sf"/>
</dbReference>
<gene>
    <name evidence="2" type="ORF">MNOR_LOCUS24047</name>
</gene>
<dbReference type="GO" id="GO:0046856">
    <property type="term" value="P:phosphatidylinositol dephosphorylation"/>
    <property type="evidence" value="ECO:0007669"/>
    <property type="project" value="InterPro"/>
</dbReference>
<dbReference type="PANTHER" id="PTHR47039:SF1">
    <property type="entry name" value="INOSITOL POLYPHOSPHATE 5-PHOSPHATASE E"/>
    <property type="match status" value="1"/>
</dbReference>
<proteinExistence type="predicted"/>